<feature type="transmembrane region" description="Helical" evidence="1">
    <location>
        <begin position="144"/>
        <end position="162"/>
    </location>
</feature>
<dbReference type="GO" id="GO:0052621">
    <property type="term" value="F:diguanylate cyclase activity"/>
    <property type="evidence" value="ECO:0007669"/>
    <property type="project" value="TreeGrafter"/>
</dbReference>
<dbReference type="GO" id="GO:1902201">
    <property type="term" value="P:negative regulation of bacterial-type flagellum-dependent cell motility"/>
    <property type="evidence" value="ECO:0007669"/>
    <property type="project" value="TreeGrafter"/>
</dbReference>
<protein>
    <submittedName>
        <fullName evidence="3">Diguanylate cyclase (GGDEF) domain-containing protein</fullName>
    </submittedName>
</protein>
<evidence type="ECO:0000259" key="2">
    <source>
        <dbReference type="PROSITE" id="PS50887"/>
    </source>
</evidence>
<dbReference type="InterPro" id="IPR043128">
    <property type="entry name" value="Rev_trsase/Diguanyl_cyclase"/>
</dbReference>
<dbReference type="AlphaFoldDB" id="A0A1H3VFN6"/>
<dbReference type="GO" id="GO:0043709">
    <property type="term" value="P:cell adhesion involved in single-species biofilm formation"/>
    <property type="evidence" value="ECO:0007669"/>
    <property type="project" value="TreeGrafter"/>
</dbReference>
<reference evidence="3 4" key="1">
    <citation type="submission" date="2016-10" db="EMBL/GenBank/DDBJ databases">
        <authorList>
            <person name="de Groot N.N."/>
        </authorList>
    </citation>
    <scope>NUCLEOTIDE SEQUENCE [LARGE SCALE GENOMIC DNA]</scope>
    <source>
        <strain evidence="3 4">DSM 2872</strain>
    </source>
</reference>
<gene>
    <name evidence="3" type="ORF">SAMN05660648_00102</name>
</gene>
<dbReference type="EMBL" id="FNQG01000002">
    <property type="protein sequence ID" value="SDZ72998.1"/>
    <property type="molecule type" value="Genomic_DNA"/>
</dbReference>
<dbReference type="NCBIfam" id="TIGR00254">
    <property type="entry name" value="GGDEF"/>
    <property type="match status" value="1"/>
</dbReference>
<dbReference type="InterPro" id="IPR000160">
    <property type="entry name" value="GGDEF_dom"/>
</dbReference>
<evidence type="ECO:0000313" key="3">
    <source>
        <dbReference type="EMBL" id="SDZ72998.1"/>
    </source>
</evidence>
<name>A0A1H3VFN6_SELRU</name>
<dbReference type="PANTHER" id="PTHR45138">
    <property type="entry name" value="REGULATORY COMPONENTS OF SENSORY TRANSDUCTION SYSTEM"/>
    <property type="match status" value="1"/>
</dbReference>
<dbReference type="Pfam" id="PF00990">
    <property type="entry name" value="GGDEF"/>
    <property type="match status" value="1"/>
</dbReference>
<dbReference type="InterPro" id="IPR050469">
    <property type="entry name" value="Diguanylate_Cyclase"/>
</dbReference>
<proteinExistence type="predicted"/>
<feature type="transmembrane region" description="Helical" evidence="1">
    <location>
        <begin position="174"/>
        <end position="193"/>
    </location>
</feature>
<dbReference type="PANTHER" id="PTHR45138:SF23">
    <property type="entry name" value="SIGNALING PROTEIN"/>
    <property type="match status" value="1"/>
</dbReference>
<dbReference type="SMART" id="SM00267">
    <property type="entry name" value="GGDEF"/>
    <property type="match status" value="1"/>
</dbReference>
<dbReference type="SUPFAM" id="SSF55073">
    <property type="entry name" value="Nucleotide cyclase"/>
    <property type="match status" value="1"/>
</dbReference>
<dbReference type="Gene3D" id="3.30.70.270">
    <property type="match status" value="1"/>
</dbReference>
<dbReference type="Proteomes" id="UP000183469">
    <property type="component" value="Unassembled WGS sequence"/>
</dbReference>
<evidence type="ECO:0000256" key="1">
    <source>
        <dbReference type="SAM" id="Phobius"/>
    </source>
</evidence>
<dbReference type="RefSeq" id="WP_074670167.1">
    <property type="nucleotide sequence ID" value="NZ_FNQG01000002.1"/>
</dbReference>
<keyword evidence="1" id="KW-1133">Transmembrane helix</keyword>
<feature type="transmembrane region" description="Helical" evidence="1">
    <location>
        <begin position="72"/>
        <end position="94"/>
    </location>
</feature>
<accession>A0A1H3VFN6</accession>
<keyword evidence="1" id="KW-0472">Membrane</keyword>
<dbReference type="PROSITE" id="PS50887">
    <property type="entry name" value="GGDEF"/>
    <property type="match status" value="1"/>
</dbReference>
<evidence type="ECO:0000313" key="4">
    <source>
        <dbReference type="Proteomes" id="UP000183469"/>
    </source>
</evidence>
<dbReference type="CDD" id="cd01949">
    <property type="entry name" value="GGDEF"/>
    <property type="match status" value="1"/>
</dbReference>
<dbReference type="InterPro" id="IPR029787">
    <property type="entry name" value="Nucleotide_cyclase"/>
</dbReference>
<dbReference type="GO" id="GO:0005886">
    <property type="term" value="C:plasma membrane"/>
    <property type="evidence" value="ECO:0007669"/>
    <property type="project" value="TreeGrafter"/>
</dbReference>
<keyword evidence="1" id="KW-0812">Transmembrane</keyword>
<organism evidence="3 4">
    <name type="scientific">Selenomonas ruminantium</name>
    <dbReference type="NCBI Taxonomy" id="971"/>
    <lineage>
        <taxon>Bacteria</taxon>
        <taxon>Bacillati</taxon>
        <taxon>Bacillota</taxon>
        <taxon>Negativicutes</taxon>
        <taxon>Selenomonadales</taxon>
        <taxon>Selenomonadaceae</taxon>
        <taxon>Selenomonas</taxon>
    </lineage>
</organism>
<sequence length="407" mass="48210">MYYCLVDFLALLVLLITNHDVLQRDSVAADRSYQGRYRMFLLAVISYYIVDAIWAWLYELQKLTWLYVDTEIYFIVMAAGIWLWLRYVVAYLGIKNIFSQLFCYSGQLLFAMVLIMTILNRWWSCMFWFDEAGVYHGGLARDTVFVYQILILLLISLYTLCFASHCNEKQRKRYYTIGLSGFIMLVLVAIQIFFPTYPLYAISYMLGCCLLRTFVVENEREEYRNNLELALEREKEQFQEYKRTWKLAYNDALTGVKSKRAFMEHEELLDWQMAQKVKNKLAIIVFDVNNLKQINDTLGHDEGDRYIKEACKIICDIFKKSPVYRVGGDEFVAVLENDDFENREQLQNAFNQIIEKNLYRNDVVVAMGMAEYVPTEDECCRQIFERADQRMYARKRELKKFTSPSPP</sequence>
<feature type="domain" description="GGDEF" evidence="2">
    <location>
        <begin position="279"/>
        <end position="407"/>
    </location>
</feature>
<feature type="transmembrane region" description="Helical" evidence="1">
    <location>
        <begin position="39"/>
        <end position="57"/>
    </location>
</feature>
<feature type="transmembrane region" description="Helical" evidence="1">
    <location>
        <begin position="101"/>
        <end position="124"/>
    </location>
</feature>